<dbReference type="CDD" id="cd03257">
    <property type="entry name" value="ABC_NikE_OppD_transporters"/>
    <property type="match status" value="1"/>
</dbReference>
<evidence type="ECO:0000259" key="4">
    <source>
        <dbReference type="PROSITE" id="PS50893"/>
    </source>
</evidence>
<proteinExistence type="predicted"/>
<dbReference type="Proteomes" id="UP000243605">
    <property type="component" value="Unassembled WGS sequence"/>
</dbReference>
<dbReference type="AlphaFoldDB" id="A0A662Z662"/>
<keyword evidence="6" id="KW-1185">Reference proteome</keyword>
<dbReference type="InterPro" id="IPR027417">
    <property type="entry name" value="P-loop_NTPase"/>
</dbReference>
<dbReference type="PROSITE" id="PS50893">
    <property type="entry name" value="ABC_TRANSPORTER_2"/>
    <property type="match status" value="1"/>
</dbReference>
<dbReference type="InterPro" id="IPR003439">
    <property type="entry name" value="ABC_transporter-like_ATP-bd"/>
</dbReference>
<dbReference type="InterPro" id="IPR017871">
    <property type="entry name" value="ABC_transporter-like_CS"/>
</dbReference>
<dbReference type="GO" id="GO:0055085">
    <property type="term" value="P:transmembrane transport"/>
    <property type="evidence" value="ECO:0007669"/>
    <property type="project" value="UniProtKB-ARBA"/>
</dbReference>
<organism evidence="5 6">
    <name type="scientific">Aliicoccus persicus</name>
    <dbReference type="NCBI Taxonomy" id="930138"/>
    <lineage>
        <taxon>Bacteria</taxon>
        <taxon>Bacillati</taxon>
        <taxon>Bacillota</taxon>
        <taxon>Bacilli</taxon>
        <taxon>Bacillales</taxon>
        <taxon>Staphylococcaceae</taxon>
        <taxon>Aliicoccus</taxon>
    </lineage>
</organism>
<dbReference type="EMBL" id="FOIT01000002">
    <property type="protein sequence ID" value="SEV95707.1"/>
    <property type="molecule type" value="Genomic_DNA"/>
</dbReference>
<dbReference type="InterPro" id="IPR050319">
    <property type="entry name" value="ABC_transp_ATP-bind"/>
</dbReference>
<keyword evidence="3 5" id="KW-0067">ATP-binding</keyword>
<dbReference type="Pfam" id="PF00005">
    <property type="entry name" value="ABC_tran"/>
    <property type="match status" value="1"/>
</dbReference>
<keyword evidence="2" id="KW-0547">Nucleotide-binding</keyword>
<sequence>MVNIIEANNISKNFSVRQGMNGKKSTITAVDNVSFSLREGQSVGIVGESGSGKSTLVDIVGDIKSPSSGEVLYYGKNIRTLKKQEYRDYRRNIQFVFQSPKDSLHPYYTVKDNLLEPLKVFEGNMSRRDMMMRVRSLLDDVQLDESYLHQYPRELSGGQAQRVCIARALSLRPKVIICDEAVSALDLSVQAQIIDLLKTIKGETNFIFISHDIAAVNEIADYGFVLKDGQMVEESDMKELVQYPQDEYTKALIKSAFYFEEV</sequence>
<evidence type="ECO:0000256" key="1">
    <source>
        <dbReference type="ARBA" id="ARBA00022448"/>
    </source>
</evidence>
<dbReference type="SMART" id="SM00382">
    <property type="entry name" value="AAA"/>
    <property type="match status" value="1"/>
</dbReference>
<accession>A0A662Z662</accession>
<reference evidence="5 6" key="1">
    <citation type="submission" date="2016-10" db="EMBL/GenBank/DDBJ databases">
        <authorList>
            <person name="Varghese N."/>
            <person name="Submissions S."/>
        </authorList>
    </citation>
    <scope>NUCLEOTIDE SEQUENCE [LARGE SCALE GENOMIC DNA]</scope>
    <source>
        <strain evidence="5 6">IBRC-M10081</strain>
    </source>
</reference>
<evidence type="ECO:0000313" key="6">
    <source>
        <dbReference type="Proteomes" id="UP000243605"/>
    </source>
</evidence>
<gene>
    <name evidence="5" type="ORF">SAMN05192557_0996</name>
</gene>
<dbReference type="RefSeq" id="WP_091474482.1">
    <property type="nucleotide sequence ID" value="NZ_FOIT01000002.1"/>
</dbReference>
<evidence type="ECO:0000256" key="2">
    <source>
        <dbReference type="ARBA" id="ARBA00022741"/>
    </source>
</evidence>
<dbReference type="InterPro" id="IPR003593">
    <property type="entry name" value="AAA+_ATPase"/>
</dbReference>
<protein>
    <submittedName>
        <fullName evidence="5">Peptide/nickel transport system ATP-binding protein</fullName>
    </submittedName>
</protein>
<feature type="domain" description="ABC transporter" evidence="4">
    <location>
        <begin position="5"/>
        <end position="253"/>
    </location>
</feature>
<dbReference type="OrthoDB" id="9802264at2"/>
<name>A0A662Z662_9STAP</name>
<dbReference type="PANTHER" id="PTHR43776">
    <property type="entry name" value="TRANSPORT ATP-BINDING PROTEIN"/>
    <property type="match status" value="1"/>
</dbReference>
<dbReference type="PROSITE" id="PS00211">
    <property type="entry name" value="ABC_TRANSPORTER_1"/>
    <property type="match status" value="1"/>
</dbReference>
<dbReference type="SUPFAM" id="SSF52540">
    <property type="entry name" value="P-loop containing nucleoside triphosphate hydrolases"/>
    <property type="match status" value="1"/>
</dbReference>
<evidence type="ECO:0000256" key="3">
    <source>
        <dbReference type="ARBA" id="ARBA00022840"/>
    </source>
</evidence>
<dbReference type="GO" id="GO:0005524">
    <property type="term" value="F:ATP binding"/>
    <property type="evidence" value="ECO:0007669"/>
    <property type="project" value="UniProtKB-KW"/>
</dbReference>
<dbReference type="Gene3D" id="3.40.50.300">
    <property type="entry name" value="P-loop containing nucleotide triphosphate hydrolases"/>
    <property type="match status" value="1"/>
</dbReference>
<keyword evidence="1" id="KW-0813">Transport</keyword>
<evidence type="ECO:0000313" key="5">
    <source>
        <dbReference type="EMBL" id="SEV95707.1"/>
    </source>
</evidence>
<dbReference type="GO" id="GO:0016887">
    <property type="term" value="F:ATP hydrolysis activity"/>
    <property type="evidence" value="ECO:0007669"/>
    <property type="project" value="InterPro"/>
</dbReference>